<name>A0A9W8ZJ24_9PLEO</name>
<evidence type="ECO:0000313" key="2">
    <source>
        <dbReference type="EMBL" id="KAJ4410074.1"/>
    </source>
</evidence>
<evidence type="ECO:0000313" key="3">
    <source>
        <dbReference type="Proteomes" id="UP001140510"/>
    </source>
</evidence>
<feature type="compositionally biased region" description="Low complexity" evidence="1">
    <location>
        <begin position="361"/>
        <end position="372"/>
    </location>
</feature>
<feature type="region of interest" description="Disordered" evidence="1">
    <location>
        <begin position="103"/>
        <end position="141"/>
    </location>
</feature>
<sequence length="400" mass="43038">MKQYHASVHPEGENCFNGNEIAGAVCTRAAPSDKKDSTTSVLIVHRPIPVLKITGQDLRSFANPTMQADAVEQISVLLVAILILLVQCRMTLLENHERLERDTPISSIEPSESRDSATPKMSPRHDRLRSMSGSTVAESMPHGETLSLSFSTISTVYNSSDVDSWQKEVRWVEKRVSEETDLVADFATQDKEDMSHASEATSATGTGVEESTFKRSAGAYFREAHQLENVGTQQLLAVRQKITSMQFSVETLQFKEGYNVEDGDVQQAPAAVAGSLPESSAASDPVRESIADTSISASRTDDEARAAAPDAVAPSAVSPTNTPLPLDTAFDVSAMAEAMELNLRTHAPPSAKTSDPVQQHAAPTTANATPATVPSEELDAIANGFRKLNAEMRGFPAELD</sequence>
<keyword evidence="3" id="KW-1185">Reference proteome</keyword>
<dbReference type="EMBL" id="JAPEVA010000009">
    <property type="protein sequence ID" value="KAJ4410074.1"/>
    <property type="molecule type" value="Genomic_DNA"/>
</dbReference>
<evidence type="ECO:0000256" key="1">
    <source>
        <dbReference type="SAM" id="MobiDB-lite"/>
    </source>
</evidence>
<feature type="region of interest" description="Disordered" evidence="1">
    <location>
        <begin position="294"/>
        <end position="324"/>
    </location>
</feature>
<feature type="region of interest" description="Disordered" evidence="1">
    <location>
        <begin position="191"/>
        <end position="210"/>
    </location>
</feature>
<accession>A0A9W8ZJ24</accession>
<proteinExistence type="predicted"/>
<protein>
    <submittedName>
        <fullName evidence="2">Uncharacterized protein</fullName>
    </submittedName>
</protein>
<feature type="compositionally biased region" description="Low complexity" evidence="1">
    <location>
        <begin position="306"/>
        <end position="320"/>
    </location>
</feature>
<reference evidence="2" key="1">
    <citation type="submission" date="2022-10" db="EMBL/GenBank/DDBJ databases">
        <title>Tapping the CABI collections for fungal endophytes: first genome assemblies for Collariella, Neodidymelliopsis, Ascochyta clinopodiicola, Didymella pomorum, Didymosphaeria variabile, Neocosmospora piperis and Neocucurbitaria cava.</title>
        <authorList>
            <person name="Hill R."/>
        </authorList>
    </citation>
    <scope>NUCLEOTIDE SEQUENCE</scope>
    <source>
        <strain evidence="2">IMI 355091</strain>
    </source>
</reference>
<dbReference type="Proteomes" id="UP001140510">
    <property type="component" value="Unassembled WGS sequence"/>
</dbReference>
<comment type="caution">
    <text evidence="2">The sequence shown here is derived from an EMBL/GenBank/DDBJ whole genome shotgun (WGS) entry which is preliminary data.</text>
</comment>
<organism evidence="2 3">
    <name type="scientific">Didymella pomorum</name>
    <dbReference type="NCBI Taxonomy" id="749634"/>
    <lineage>
        <taxon>Eukaryota</taxon>
        <taxon>Fungi</taxon>
        <taxon>Dikarya</taxon>
        <taxon>Ascomycota</taxon>
        <taxon>Pezizomycotina</taxon>
        <taxon>Dothideomycetes</taxon>
        <taxon>Pleosporomycetidae</taxon>
        <taxon>Pleosporales</taxon>
        <taxon>Pleosporineae</taxon>
        <taxon>Didymellaceae</taxon>
        <taxon>Didymella</taxon>
    </lineage>
</organism>
<dbReference type="AlphaFoldDB" id="A0A9W8ZJ24"/>
<feature type="region of interest" description="Disordered" evidence="1">
    <location>
        <begin position="346"/>
        <end position="374"/>
    </location>
</feature>
<feature type="compositionally biased region" description="Basic and acidic residues" evidence="1">
    <location>
        <begin position="111"/>
        <end position="129"/>
    </location>
</feature>
<dbReference type="OrthoDB" id="3785674at2759"/>
<gene>
    <name evidence="2" type="ORF">N0V91_002083</name>
</gene>